<evidence type="ECO:0000313" key="3">
    <source>
        <dbReference type="EMBL" id="WZH45734.1"/>
    </source>
</evidence>
<feature type="chain" id="PRO_5046252956" evidence="2">
    <location>
        <begin position="19"/>
        <end position="289"/>
    </location>
</feature>
<dbReference type="Proteomes" id="UP001489902">
    <property type="component" value="Chromosome 3"/>
</dbReference>
<keyword evidence="4" id="KW-1185">Reference proteome</keyword>
<name>A0ABZ2X1E0_9HYPO</name>
<proteinExistence type="predicted"/>
<evidence type="ECO:0000256" key="2">
    <source>
        <dbReference type="SAM" id="SignalP"/>
    </source>
</evidence>
<reference evidence="3 4" key="1">
    <citation type="submission" date="2024-04" db="EMBL/GenBank/DDBJ databases">
        <title>Complete genome sequence of Fusarium acuminatum.</title>
        <authorList>
            <person name="Lan B."/>
        </authorList>
    </citation>
    <scope>NUCLEOTIDE SEQUENCE [LARGE SCALE GENOMIC DNA]</scope>
    <source>
        <strain evidence="3">1A</strain>
    </source>
</reference>
<sequence>MHFSTLVFALSLSTSARAFSVYHKDAAKEYYSDNEACFKALTVDLKCNEAVVDLNETGWQGSLEDDEDNTITDSICSKTCHQSLQQWVAGVEKDCKGERIVLAERMPGGWEQLCDKDIAGRYCNEVIDTFPETDEDEEWPLEYVCDPCYVRRLWMFDLSEYSPAQGHFLNQRDRVLQGCPEIAKKEVPATDLKRTESELTESGQATSKVPQTANGGIKTTASSESITAPTATSSSESTTAAPTKSNTSEKLGKGYLLGCDVKIRDLLQGLQSYTSGGARLVFLKTRVNK</sequence>
<feature type="compositionally biased region" description="Low complexity" evidence="1">
    <location>
        <begin position="219"/>
        <end position="245"/>
    </location>
</feature>
<keyword evidence="2" id="KW-0732">Signal</keyword>
<evidence type="ECO:0000256" key="1">
    <source>
        <dbReference type="SAM" id="MobiDB-lite"/>
    </source>
</evidence>
<evidence type="ECO:0000313" key="4">
    <source>
        <dbReference type="Proteomes" id="UP001489902"/>
    </source>
</evidence>
<accession>A0ABZ2X1E0</accession>
<protein>
    <submittedName>
        <fullName evidence="3">Uncharacterized protein</fullName>
    </submittedName>
</protein>
<feature type="signal peptide" evidence="2">
    <location>
        <begin position="1"/>
        <end position="18"/>
    </location>
</feature>
<gene>
    <name evidence="3" type="ORF">QYS62_006802</name>
</gene>
<dbReference type="EMBL" id="CP151262">
    <property type="protein sequence ID" value="WZH45734.1"/>
    <property type="molecule type" value="Genomic_DNA"/>
</dbReference>
<feature type="region of interest" description="Disordered" evidence="1">
    <location>
        <begin position="190"/>
        <end position="248"/>
    </location>
</feature>
<feature type="compositionally biased region" description="Polar residues" evidence="1">
    <location>
        <begin position="200"/>
        <end position="214"/>
    </location>
</feature>
<organism evidence="3 4">
    <name type="scientific">Fusarium acuminatum</name>
    <dbReference type="NCBI Taxonomy" id="5515"/>
    <lineage>
        <taxon>Eukaryota</taxon>
        <taxon>Fungi</taxon>
        <taxon>Dikarya</taxon>
        <taxon>Ascomycota</taxon>
        <taxon>Pezizomycotina</taxon>
        <taxon>Sordariomycetes</taxon>
        <taxon>Hypocreomycetidae</taxon>
        <taxon>Hypocreales</taxon>
        <taxon>Nectriaceae</taxon>
        <taxon>Fusarium</taxon>
        <taxon>Fusarium tricinctum species complex</taxon>
    </lineage>
</organism>